<dbReference type="EMBL" id="MU004685">
    <property type="protein sequence ID" value="KAF2647112.1"/>
    <property type="molecule type" value="Genomic_DNA"/>
</dbReference>
<gene>
    <name evidence="1" type="ORF">K491DRAFT_615134</name>
</gene>
<dbReference type="Proteomes" id="UP000799324">
    <property type="component" value="Unassembled WGS sequence"/>
</dbReference>
<feature type="non-terminal residue" evidence="1">
    <location>
        <position position="1"/>
    </location>
</feature>
<reference evidence="1" key="1">
    <citation type="journal article" date="2020" name="Stud. Mycol.">
        <title>101 Dothideomycetes genomes: a test case for predicting lifestyles and emergence of pathogens.</title>
        <authorList>
            <person name="Haridas S."/>
            <person name="Albert R."/>
            <person name="Binder M."/>
            <person name="Bloem J."/>
            <person name="Labutti K."/>
            <person name="Salamov A."/>
            <person name="Andreopoulos B."/>
            <person name="Baker S."/>
            <person name="Barry K."/>
            <person name="Bills G."/>
            <person name="Bluhm B."/>
            <person name="Cannon C."/>
            <person name="Castanera R."/>
            <person name="Culley D."/>
            <person name="Daum C."/>
            <person name="Ezra D."/>
            <person name="Gonzalez J."/>
            <person name="Henrissat B."/>
            <person name="Kuo A."/>
            <person name="Liang C."/>
            <person name="Lipzen A."/>
            <person name="Lutzoni F."/>
            <person name="Magnuson J."/>
            <person name="Mondo S."/>
            <person name="Nolan M."/>
            <person name="Ohm R."/>
            <person name="Pangilinan J."/>
            <person name="Park H.-J."/>
            <person name="Ramirez L."/>
            <person name="Alfaro M."/>
            <person name="Sun H."/>
            <person name="Tritt A."/>
            <person name="Yoshinaga Y."/>
            <person name="Zwiers L.-H."/>
            <person name="Turgeon B."/>
            <person name="Goodwin S."/>
            <person name="Spatafora J."/>
            <person name="Crous P."/>
            <person name="Grigoriev I."/>
        </authorList>
    </citation>
    <scope>NUCLEOTIDE SEQUENCE</scope>
    <source>
        <strain evidence="1">CBS 122681</strain>
    </source>
</reference>
<organism evidence="1 2">
    <name type="scientific">Lophiostoma macrostomum CBS 122681</name>
    <dbReference type="NCBI Taxonomy" id="1314788"/>
    <lineage>
        <taxon>Eukaryota</taxon>
        <taxon>Fungi</taxon>
        <taxon>Dikarya</taxon>
        <taxon>Ascomycota</taxon>
        <taxon>Pezizomycotina</taxon>
        <taxon>Dothideomycetes</taxon>
        <taxon>Pleosporomycetidae</taxon>
        <taxon>Pleosporales</taxon>
        <taxon>Lophiostomataceae</taxon>
        <taxon>Lophiostoma</taxon>
    </lineage>
</organism>
<evidence type="ECO:0000313" key="2">
    <source>
        <dbReference type="Proteomes" id="UP000799324"/>
    </source>
</evidence>
<protein>
    <submittedName>
        <fullName evidence="1">Uncharacterized protein</fullName>
    </submittedName>
</protein>
<dbReference type="InterPro" id="IPR029063">
    <property type="entry name" value="SAM-dependent_MTases_sf"/>
</dbReference>
<dbReference type="AlphaFoldDB" id="A0A6A6SI99"/>
<proteinExistence type="predicted"/>
<evidence type="ECO:0000313" key="1">
    <source>
        <dbReference type="EMBL" id="KAF2647112.1"/>
    </source>
</evidence>
<sequence length="75" mass="8724">PPDEVMQTTGKYMNKLQRVLKPTANLLYITYRQPHIVKPIVNRVDEWDLELDVLGGADSSFEYLDSCCRNTRHET</sequence>
<dbReference type="OrthoDB" id="411785at2759"/>
<dbReference type="Gene3D" id="3.40.50.150">
    <property type="entry name" value="Vaccinia Virus protein VP39"/>
    <property type="match status" value="1"/>
</dbReference>
<name>A0A6A6SI99_9PLEO</name>
<accession>A0A6A6SI99</accession>
<keyword evidence="2" id="KW-1185">Reference proteome</keyword>